<dbReference type="CDD" id="cd01644">
    <property type="entry name" value="RT_pepA17"/>
    <property type="match status" value="1"/>
</dbReference>
<dbReference type="SUPFAM" id="SSF56672">
    <property type="entry name" value="DNA/RNA polymerases"/>
    <property type="match status" value="1"/>
</dbReference>
<dbReference type="GO" id="GO:0071897">
    <property type="term" value="P:DNA biosynthetic process"/>
    <property type="evidence" value="ECO:0007669"/>
    <property type="project" value="UniProtKB-ARBA"/>
</dbReference>
<dbReference type="EMBL" id="CAKOGL010000029">
    <property type="protein sequence ID" value="CAH2106807.1"/>
    <property type="molecule type" value="Genomic_DNA"/>
</dbReference>
<proteinExistence type="predicted"/>
<dbReference type="PANTHER" id="PTHR47331:SF5">
    <property type="entry name" value="RIBONUCLEASE H"/>
    <property type="match status" value="1"/>
</dbReference>
<keyword evidence="3" id="KW-1185">Reference proteome</keyword>
<dbReference type="PANTHER" id="PTHR47331">
    <property type="entry name" value="PHD-TYPE DOMAIN-CONTAINING PROTEIN"/>
    <property type="match status" value="1"/>
</dbReference>
<sequence>MTTESMKDLNRRRGSIRNRLTAFEKYVTPLLDVKEFNTVQLNQLRLRLTTMRELVLSFDDIQTQIELLDDDETGERQSDERESTENRFYEVIAKAQALIEYFEKKDSGGSSSNNSRVSTRNSLVKLKLPSIQITPFEGDHSNWLSFRDTYLSLIHNNEDIDEINKFHYLKQYLKGSASKVIESVTVSSNNYAVAWSLLCERYDNKRLLVNEHIKCLFSLETLHKESERGIRLLIDTLSKNLSALNSLGEPTDKWDSLIIYMASAKLDSVTARKWEESRSDVEFPTLEEFLSFLRQRATVLETINSNRSSNVNNNKNERCLSKSKTFIASSNELPSPDTCVACKHNHKLHECPKFKSLPVDQRITSVNQWNLCINCFRTGHSAFKCRVNSRCRICKKKHNTLLHKTYTLTHPQGQQPSIPQPQPILTNNSDASTSNHNILTLENTSQSVGTPTSSPSSTISMSAITANQAVLSTALVKVNYSGNIYTLRAILDSGSQSSFITERAQKLICCPKRQNIYQSVFGLGNTSFNLTEHCNLELSSLHSDFTFTAKCYILPQITDHIPQASIRVQDLGIPTHIKLADPQFYLPDEIDLLLGADVFWNLIGPNRLNLGPQRPILQETHLGWIVAGPMSINYYENNSNKISCNFSRSIREQLTKFWEIEEIPRDLKPELQENYCERLFTNTTRRETDGRFCVQIPFKESSAVLGESYDIAKKRLMQIERKFKNKPQLKEDYRNFIHEYERLGHMTEVSKPKFACYLPHHAVIRESSETTRVRVVFDASSKTSSGVSFNDVQHVGPVVQDDLFSILLRYRQHKYAVSADVEKMYRQILIDPKQRHLQMILWRDEPYMPIKYYELNTVTYGTASAPYLSTRCLLQLSQDCTDKNISQHIKENFYVDDFLSGAETEKELSQIINSVTSVLNFACLPLRKFRTNASINIEKHSNESSPKNFDLSSQSSVLGLKWNPAKDMLQFPVNINCESQATKRNILSNSAKLFDPLGLVSLTTIIPKIMLQKLWLSKLDWDDPVDSALEKEWFKFINELRQISDIEIPRCTLIPNATKIELHSFSDASQAAYAAAIYLRSIDDAGNTLVRLLCAKTKVAPVKPTTIPRLELCGALLSARLSDKVLKALRCNIDNIVHWTDSTIVLGWLKSDPRDLKQFISTRVSEIQDITSQSSWRHVPGEVNPADLASRGVSPRQVISSKIWWEGPSFLMNDQCDWPHNPTIKNIFELPERKDTKTKPTTTLHTTYTNSTTCTNTASTVSLSDVVNFERFSRFSTLHRSTAYVLRFIKNLRNKTTKTTGSLTTDELKSSLMVLVKLHQIKYFAKEIKMLSNKQNLPASSRLSSLSPFVDYNQILCVGGRLQNSSETYNRKHPILLDSSHVFTKLLFTHYHKKYLHCGPQLLLSNIRSEFWPLRDVEILPIVWQSLWLTVHTIKLLIIIEPNHRLMKEVKLYYAISYKI</sequence>
<gene>
    <name evidence="2" type="ORF">EEDITHA_LOCUS20891</name>
</gene>
<dbReference type="Gene3D" id="3.10.10.10">
    <property type="entry name" value="HIV Type 1 Reverse Transcriptase, subunit A, domain 1"/>
    <property type="match status" value="1"/>
</dbReference>
<evidence type="ECO:0000259" key="1">
    <source>
        <dbReference type="Pfam" id="PF00078"/>
    </source>
</evidence>
<dbReference type="InterPro" id="IPR043502">
    <property type="entry name" value="DNA/RNA_pol_sf"/>
</dbReference>
<feature type="domain" description="Reverse transcriptase" evidence="1">
    <location>
        <begin position="807"/>
        <end position="922"/>
    </location>
</feature>
<comment type="caution">
    <text evidence="2">The sequence shown here is derived from an EMBL/GenBank/DDBJ whole genome shotgun (WGS) entry which is preliminary data.</text>
</comment>
<evidence type="ECO:0000313" key="2">
    <source>
        <dbReference type="EMBL" id="CAH2106807.1"/>
    </source>
</evidence>
<accession>A0AAU9V9F1</accession>
<dbReference type="InterPro" id="IPR043128">
    <property type="entry name" value="Rev_trsase/Diguanyl_cyclase"/>
</dbReference>
<dbReference type="Pfam" id="PF03564">
    <property type="entry name" value="DUF1759"/>
    <property type="match status" value="1"/>
</dbReference>
<dbReference type="InterPro" id="IPR005312">
    <property type="entry name" value="DUF1759"/>
</dbReference>
<organism evidence="2 3">
    <name type="scientific">Euphydryas editha</name>
    <name type="common">Edith's checkerspot</name>
    <dbReference type="NCBI Taxonomy" id="104508"/>
    <lineage>
        <taxon>Eukaryota</taxon>
        <taxon>Metazoa</taxon>
        <taxon>Ecdysozoa</taxon>
        <taxon>Arthropoda</taxon>
        <taxon>Hexapoda</taxon>
        <taxon>Insecta</taxon>
        <taxon>Pterygota</taxon>
        <taxon>Neoptera</taxon>
        <taxon>Endopterygota</taxon>
        <taxon>Lepidoptera</taxon>
        <taxon>Glossata</taxon>
        <taxon>Ditrysia</taxon>
        <taxon>Papilionoidea</taxon>
        <taxon>Nymphalidae</taxon>
        <taxon>Nymphalinae</taxon>
        <taxon>Euphydryas</taxon>
    </lineage>
</organism>
<dbReference type="Proteomes" id="UP001153954">
    <property type="component" value="Unassembled WGS sequence"/>
</dbReference>
<evidence type="ECO:0000313" key="3">
    <source>
        <dbReference type="Proteomes" id="UP001153954"/>
    </source>
</evidence>
<name>A0AAU9V9F1_EUPED</name>
<dbReference type="InterPro" id="IPR000477">
    <property type="entry name" value="RT_dom"/>
</dbReference>
<dbReference type="InterPro" id="IPR008042">
    <property type="entry name" value="Retrotrans_Pao"/>
</dbReference>
<protein>
    <recommendedName>
        <fullName evidence="1">Reverse transcriptase domain-containing protein</fullName>
    </recommendedName>
</protein>
<dbReference type="Pfam" id="PF00078">
    <property type="entry name" value="RVT_1"/>
    <property type="match status" value="1"/>
</dbReference>
<dbReference type="Pfam" id="PF05380">
    <property type="entry name" value="Peptidase_A17"/>
    <property type="match status" value="1"/>
</dbReference>
<reference evidence="2" key="1">
    <citation type="submission" date="2022-03" db="EMBL/GenBank/DDBJ databases">
        <authorList>
            <person name="Tunstrom K."/>
        </authorList>
    </citation>
    <scope>NUCLEOTIDE SEQUENCE</scope>
</reference>
<dbReference type="Gene3D" id="3.30.70.270">
    <property type="match status" value="1"/>
</dbReference>